<dbReference type="Gene3D" id="3.40.50.1820">
    <property type="entry name" value="alpha/beta hydrolase"/>
    <property type="match status" value="1"/>
</dbReference>
<dbReference type="GO" id="GO:0016787">
    <property type="term" value="F:hydrolase activity"/>
    <property type="evidence" value="ECO:0007669"/>
    <property type="project" value="UniProtKB-KW"/>
</dbReference>
<dbReference type="InParanoid" id="A0A4R6QQX0"/>
<keyword evidence="2" id="KW-0378">Hydrolase</keyword>
<evidence type="ECO:0000313" key="2">
    <source>
        <dbReference type="EMBL" id="TDP72952.1"/>
    </source>
</evidence>
<dbReference type="PANTHER" id="PTHR43194">
    <property type="entry name" value="HYDROLASE ALPHA/BETA FOLD FAMILY"/>
    <property type="match status" value="1"/>
</dbReference>
<dbReference type="AlphaFoldDB" id="A0A4R6QQX0"/>
<protein>
    <submittedName>
        <fullName evidence="2">Alpha-beta hydrolase superfamily lysophospholipase</fullName>
    </submittedName>
</protein>
<gene>
    <name evidence="2" type="ORF">DES47_102698</name>
</gene>
<comment type="caution">
    <text evidence="2">The sequence shown here is derived from an EMBL/GenBank/DDBJ whole genome shotgun (WGS) entry which is preliminary data.</text>
</comment>
<organism evidence="2 3">
    <name type="scientific">Roseateles toxinivorans</name>
    <dbReference type="NCBI Taxonomy" id="270368"/>
    <lineage>
        <taxon>Bacteria</taxon>
        <taxon>Pseudomonadati</taxon>
        <taxon>Pseudomonadota</taxon>
        <taxon>Betaproteobacteria</taxon>
        <taxon>Burkholderiales</taxon>
        <taxon>Sphaerotilaceae</taxon>
        <taxon>Roseateles</taxon>
    </lineage>
</organism>
<evidence type="ECO:0000313" key="3">
    <source>
        <dbReference type="Proteomes" id="UP000295361"/>
    </source>
</evidence>
<dbReference type="InterPro" id="IPR000073">
    <property type="entry name" value="AB_hydrolase_1"/>
</dbReference>
<keyword evidence="3" id="KW-1185">Reference proteome</keyword>
<sequence length="298" mass="32036">MPATPANPSTLFYGANPLARALAGLLRASQALGTNAASAAALKLFFTPLPSKWAARRRPVPADWRASQWLFEGVSLTAWQREAGSIEGRPTVLLVHGWAGDAQQMRPLADALWGAGLNPVMLDLPAHGRSRGWSSTLPQFGRALHAATSRLGPLHGVVAHSLGAVAAMHAAAQGWPVQRLVLLAPSSAPSQVLTWFAQAFGLRPATLQHMVQKIEAREGVPLQQFEPAWLARRLSQPTLILHDEQDRAAPLANSRLIARSLPQARLQITRGLGHRRLLADPQVATAVLTHLQVAPYLG</sequence>
<feature type="domain" description="AB hydrolase-1" evidence="1">
    <location>
        <begin position="90"/>
        <end position="234"/>
    </location>
</feature>
<accession>A0A4R6QQX0</accession>
<dbReference type="RefSeq" id="WP_133700375.1">
    <property type="nucleotide sequence ID" value="NZ_SNXS01000002.1"/>
</dbReference>
<dbReference type="Proteomes" id="UP000295361">
    <property type="component" value="Unassembled WGS sequence"/>
</dbReference>
<dbReference type="EMBL" id="SNXS01000002">
    <property type="protein sequence ID" value="TDP72952.1"/>
    <property type="molecule type" value="Genomic_DNA"/>
</dbReference>
<dbReference type="PANTHER" id="PTHR43194:SF5">
    <property type="entry name" value="PIMELOYL-[ACYL-CARRIER PROTEIN] METHYL ESTER ESTERASE"/>
    <property type="match status" value="1"/>
</dbReference>
<name>A0A4R6QQX0_9BURK</name>
<dbReference type="OrthoDB" id="9799989at2"/>
<dbReference type="Pfam" id="PF00561">
    <property type="entry name" value="Abhydrolase_1"/>
    <property type="match status" value="1"/>
</dbReference>
<evidence type="ECO:0000259" key="1">
    <source>
        <dbReference type="Pfam" id="PF00561"/>
    </source>
</evidence>
<proteinExistence type="predicted"/>
<reference evidence="2 3" key="1">
    <citation type="submission" date="2019-03" db="EMBL/GenBank/DDBJ databases">
        <title>Genomic Encyclopedia of Type Strains, Phase IV (KMG-IV): sequencing the most valuable type-strain genomes for metagenomic binning, comparative biology and taxonomic classification.</title>
        <authorList>
            <person name="Goeker M."/>
        </authorList>
    </citation>
    <scope>NUCLEOTIDE SEQUENCE [LARGE SCALE GENOMIC DNA]</scope>
    <source>
        <strain evidence="2 3">DSM 16998</strain>
    </source>
</reference>
<dbReference type="SUPFAM" id="SSF53474">
    <property type="entry name" value="alpha/beta-Hydrolases"/>
    <property type="match status" value="1"/>
</dbReference>
<dbReference type="InterPro" id="IPR050228">
    <property type="entry name" value="Carboxylesterase_BioH"/>
</dbReference>
<dbReference type="InterPro" id="IPR029058">
    <property type="entry name" value="AB_hydrolase_fold"/>
</dbReference>